<gene>
    <name evidence="1" type="ORF">HGA13_23525</name>
</gene>
<dbReference type="RefSeq" id="WP_068046170.1">
    <property type="nucleotide sequence ID" value="NZ_JAAXOO010000006.1"/>
</dbReference>
<keyword evidence="2" id="KW-1185">Reference proteome</keyword>
<name>A0A846XI61_9NOCA</name>
<proteinExistence type="predicted"/>
<dbReference type="EMBL" id="JAAXOO010000006">
    <property type="protein sequence ID" value="NKY36021.1"/>
    <property type="molecule type" value="Genomic_DNA"/>
</dbReference>
<protein>
    <submittedName>
        <fullName evidence="1">Uncharacterized protein</fullName>
    </submittedName>
</protein>
<comment type="caution">
    <text evidence="1">The sequence shown here is derived from an EMBL/GenBank/DDBJ whole genome shotgun (WGS) entry which is preliminary data.</text>
</comment>
<accession>A0A846XI61</accession>
<dbReference type="Proteomes" id="UP000565715">
    <property type="component" value="Unassembled WGS sequence"/>
</dbReference>
<reference evidence="1 2" key="1">
    <citation type="submission" date="2020-04" db="EMBL/GenBank/DDBJ databases">
        <title>MicrobeNet Type strains.</title>
        <authorList>
            <person name="Nicholson A.C."/>
        </authorList>
    </citation>
    <scope>NUCLEOTIDE SEQUENCE [LARGE SCALE GENOMIC DNA]</scope>
    <source>
        <strain evidence="1 2">DSM 45078</strain>
    </source>
</reference>
<evidence type="ECO:0000313" key="2">
    <source>
        <dbReference type="Proteomes" id="UP000565715"/>
    </source>
</evidence>
<dbReference type="AlphaFoldDB" id="A0A846XI61"/>
<organism evidence="1 2">
    <name type="scientific">Nocardia speluncae</name>
    <dbReference type="NCBI Taxonomy" id="419477"/>
    <lineage>
        <taxon>Bacteria</taxon>
        <taxon>Bacillati</taxon>
        <taxon>Actinomycetota</taxon>
        <taxon>Actinomycetes</taxon>
        <taxon>Mycobacteriales</taxon>
        <taxon>Nocardiaceae</taxon>
        <taxon>Nocardia</taxon>
    </lineage>
</organism>
<sequence>MRDSLKDRVRDKMLRQLAEDGPAGPESEDPRLISLVADLDALESVGEDDPLVEQLAGRYLVF</sequence>
<evidence type="ECO:0000313" key="1">
    <source>
        <dbReference type="EMBL" id="NKY36021.1"/>
    </source>
</evidence>